<feature type="coiled-coil region" evidence="4">
    <location>
        <begin position="248"/>
        <end position="288"/>
    </location>
</feature>
<dbReference type="PANTHER" id="PTHR15321:SF3">
    <property type="entry name" value="TP53-BINDING PROTEIN 1"/>
    <property type="match status" value="1"/>
</dbReference>
<dbReference type="InterPro" id="IPR036420">
    <property type="entry name" value="BRCT_dom_sf"/>
</dbReference>
<dbReference type="InterPro" id="IPR001357">
    <property type="entry name" value="BRCT_dom"/>
</dbReference>
<feature type="region of interest" description="Disordered" evidence="5">
    <location>
        <begin position="649"/>
        <end position="717"/>
    </location>
</feature>
<name>G0W8N5_NAUDC</name>
<feature type="compositionally biased region" description="Basic and acidic residues" evidence="5">
    <location>
        <begin position="706"/>
        <end position="715"/>
    </location>
</feature>
<feature type="compositionally biased region" description="Basic and acidic residues" evidence="5">
    <location>
        <begin position="649"/>
        <end position="663"/>
    </location>
</feature>
<keyword evidence="2" id="KW-0227">DNA damage</keyword>
<dbReference type="GO" id="GO:0005634">
    <property type="term" value="C:nucleus"/>
    <property type="evidence" value="ECO:0007669"/>
    <property type="project" value="UniProtKB-SubCell"/>
</dbReference>
<dbReference type="GO" id="GO:0045944">
    <property type="term" value="P:positive regulation of transcription by RNA polymerase II"/>
    <property type="evidence" value="ECO:0007669"/>
    <property type="project" value="EnsemblFungi"/>
</dbReference>
<dbReference type="InterPro" id="IPR047252">
    <property type="entry name" value="TP53BP1-like"/>
</dbReference>
<feature type="compositionally biased region" description="Basic and acidic residues" evidence="5">
    <location>
        <begin position="358"/>
        <end position="370"/>
    </location>
</feature>
<dbReference type="Gene3D" id="3.40.50.10190">
    <property type="entry name" value="BRCT domain"/>
    <property type="match status" value="1"/>
</dbReference>
<dbReference type="eggNOG" id="KOG3548">
    <property type="taxonomic scope" value="Eukaryota"/>
</dbReference>
<feature type="compositionally biased region" description="Polar residues" evidence="5">
    <location>
        <begin position="472"/>
        <end position="493"/>
    </location>
</feature>
<dbReference type="GO" id="GO:0110027">
    <property type="term" value="P:negative regulation of DNA strand resection involved in replication fork processing"/>
    <property type="evidence" value="ECO:0007669"/>
    <property type="project" value="EnsemblFungi"/>
</dbReference>
<proteinExistence type="predicted"/>
<protein>
    <recommendedName>
        <fullName evidence="6">BRCT domain-containing protein</fullName>
    </recommendedName>
</protein>
<organism evidence="7 8">
    <name type="scientific">Naumovozyma dairenensis (strain ATCC 10597 / BCRC 20456 / CBS 421 / NBRC 0211 / NRRL Y-12639)</name>
    <name type="common">Saccharomyces dairenensis</name>
    <dbReference type="NCBI Taxonomy" id="1071378"/>
    <lineage>
        <taxon>Eukaryota</taxon>
        <taxon>Fungi</taxon>
        <taxon>Dikarya</taxon>
        <taxon>Ascomycota</taxon>
        <taxon>Saccharomycotina</taxon>
        <taxon>Saccharomycetes</taxon>
        <taxon>Saccharomycetales</taxon>
        <taxon>Saccharomycetaceae</taxon>
        <taxon>Naumovozyma</taxon>
    </lineage>
</organism>
<dbReference type="STRING" id="1071378.G0W8N5"/>
<dbReference type="CDD" id="cd17745">
    <property type="entry name" value="BRCT_p53bp1_rpt1"/>
    <property type="match status" value="1"/>
</dbReference>
<dbReference type="GO" id="GO:0008047">
    <property type="term" value="F:enzyme activator activity"/>
    <property type="evidence" value="ECO:0007669"/>
    <property type="project" value="EnsemblFungi"/>
</dbReference>
<dbReference type="OMA" id="DYKFACL"/>
<keyword evidence="4" id="KW-0175">Coiled coil</keyword>
<dbReference type="EMBL" id="HE580269">
    <property type="protein sequence ID" value="CCD24146.1"/>
    <property type="molecule type" value="Genomic_DNA"/>
</dbReference>
<evidence type="ECO:0000259" key="6">
    <source>
        <dbReference type="PROSITE" id="PS50172"/>
    </source>
</evidence>
<dbReference type="Pfam" id="PF08605">
    <property type="entry name" value="Rad9_Rad53_bind"/>
    <property type="match status" value="1"/>
</dbReference>
<feature type="compositionally biased region" description="Polar residues" evidence="5">
    <location>
        <begin position="127"/>
        <end position="146"/>
    </location>
</feature>
<dbReference type="RefSeq" id="XP_003669389.1">
    <property type="nucleotide sequence ID" value="XM_003669341.1"/>
</dbReference>
<dbReference type="GO" id="GO:0031573">
    <property type="term" value="P:mitotic intra-S DNA damage checkpoint signaling"/>
    <property type="evidence" value="ECO:0007669"/>
    <property type="project" value="EnsemblFungi"/>
</dbReference>
<feature type="region of interest" description="Disordered" evidence="5">
    <location>
        <begin position="530"/>
        <end position="554"/>
    </location>
</feature>
<dbReference type="GeneID" id="11496618"/>
<keyword evidence="3" id="KW-0539">Nucleus</keyword>
<feature type="region of interest" description="Disordered" evidence="5">
    <location>
        <begin position="127"/>
        <end position="150"/>
    </location>
</feature>
<dbReference type="SMART" id="SM00292">
    <property type="entry name" value="BRCT"/>
    <property type="match status" value="1"/>
</dbReference>
<feature type="domain" description="BRCT" evidence="6">
    <location>
        <begin position="942"/>
        <end position="1070"/>
    </location>
</feature>
<dbReference type="HOGENOM" id="CLU_279536_0_0_1"/>
<dbReference type="GO" id="GO:0006302">
    <property type="term" value="P:double-strand break repair"/>
    <property type="evidence" value="ECO:0007669"/>
    <property type="project" value="EnsemblFungi"/>
</dbReference>
<dbReference type="GO" id="GO:0006289">
    <property type="term" value="P:nucleotide-excision repair"/>
    <property type="evidence" value="ECO:0007669"/>
    <property type="project" value="EnsemblFungi"/>
</dbReference>
<dbReference type="GO" id="GO:0003690">
    <property type="term" value="F:double-stranded DNA binding"/>
    <property type="evidence" value="ECO:0007669"/>
    <property type="project" value="EnsemblFungi"/>
</dbReference>
<reference evidence="7 8" key="1">
    <citation type="journal article" date="2011" name="Proc. Natl. Acad. Sci. U.S.A.">
        <title>Evolutionary erosion of yeast sex chromosomes by mating-type switching accidents.</title>
        <authorList>
            <person name="Gordon J.L."/>
            <person name="Armisen D."/>
            <person name="Proux-Wera E."/>
            <person name="Oheigeartaigh S.S."/>
            <person name="Byrne K.P."/>
            <person name="Wolfe K.H."/>
        </authorList>
    </citation>
    <scope>NUCLEOTIDE SEQUENCE [LARGE SCALE GENOMIC DNA]</scope>
    <source>
        <strain evidence="8">ATCC 10597 / BCRC 20456 / CBS 421 / NBRC 0211 / NRRL Y-12639</strain>
    </source>
</reference>
<dbReference type="SUPFAM" id="SSF52113">
    <property type="entry name" value="BRCT domain"/>
    <property type="match status" value="1"/>
</dbReference>
<feature type="compositionally biased region" description="Acidic residues" evidence="5">
    <location>
        <begin position="348"/>
        <end position="357"/>
    </location>
</feature>
<dbReference type="GO" id="GO:0090734">
    <property type="term" value="C:site of DNA damage"/>
    <property type="evidence" value="ECO:0007669"/>
    <property type="project" value="EnsemblFungi"/>
</dbReference>
<dbReference type="GO" id="GO:0042393">
    <property type="term" value="F:histone binding"/>
    <property type="evidence" value="ECO:0007669"/>
    <property type="project" value="EnsemblFungi"/>
</dbReference>
<dbReference type="PROSITE" id="PS50172">
    <property type="entry name" value="BRCT"/>
    <property type="match status" value="1"/>
</dbReference>
<dbReference type="InterPro" id="IPR013914">
    <property type="entry name" value="Rad9_Rad53-bd_dom_fun"/>
</dbReference>
<evidence type="ECO:0000256" key="5">
    <source>
        <dbReference type="SAM" id="MobiDB-lite"/>
    </source>
</evidence>
<feature type="compositionally biased region" description="Polar residues" evidence="5">
    <location>
        <begin position="371"/>
        <end position="382"/>
    </location>
</feature>
<evidence type="ECO:0000256" key="4">
    <source>
        <dbReference type="SAM" id="Coils"/>
    </source>
</evidence>
<evidence type="ECO:0000256" key="3">
    <source>
        <dbReference type="ARBA" id="ARBA00023242"/>
    </source>
</evidence>
<dbReference type="OrthoDB" id="129353at2759"/>
<feature type="region of interest" description="Disordered" evidence="5">
    <location>
        <begin position="1"/>
        <end position="21"/>
    </location>
</feature>
<keyword evidence="8" id="KW-1185">Reference proteome</keyword>
<feature type="region of interest" description="Disordered" evidence="5">
    <location>
        <begin position="600"/>
        <end position="630"/>
    </location>
</feature>
<dbReference type="GO" id="GO:0031571">
    <property type="term" value="P:mitotic G1 DNA damage checkpoint signaling"/>
    <property type="evidence" value="ECO:0007669"/>
    <property type="project" value="EnsemblFungi"/>
</dbReference>
<feature type="region of interest" description="Disordered" evidence="5">
    <location>
        <begin position="472"/>
        <end position="503"/>
    </location>
</feature>
<accession>G0W8N5</accession>
<dbReference type="KEGG" id="ndi:NDAI_0C04870"/>
<evidence type="ECO:0000313" key="8">
    <source>
        <dbReference type="Proteomes" id="UP000000689"/>
    </source>
</evidence>
<dbReference type="InterPro" id="IPR047249">
    <property type="entry name" value="BRCT_p53bp1-like_rpt1"/>
</dbReference>
<sequence length="1241" mass="141815">MNDTVEFQRTPTAEKTSSFHTTNNDILLPERNSAPIFSHSDMKDDTTSNDIRMSLPSSRDKIVESSQNRFHDRSPVPNDIDETTTRLRYNRRTPDLDRITKFFKSNKSPGRNRLLEEFKNATLQDTPIGKRTSNTIESKNINNDTTGAIKEGGKFQSTEVISGALGDDNEHSLFFSNLKATNEDEESNYLNGSPRKTKMISRTSENNMLPPNLNFQLEDTPPSQRKSISLLSSNRIPSLKHLDNIENNELLKAQINLLQKENENLISINGMENEAKTYNEDIQTEKKNIVESVNNSPVNHADTLTIAEDLIHPTSESNSKPMIVFSNPGEVVDIENDCSLQVVKEKEEEGENEGDDEEIRHDFSTSKIQDDPNTSDYSRINDTTDASLSNKWVFRPEEQSEFNSNKSTQIIRNGQSKALNNFDSTQTVLPTENIQPLHEEVETQLIYSPTLQNNPIRDSIISTLPIIENTNSSSTQEIISKPSSTATNTTLPETQPPMGDNNRLEPTIEVAETSSPSMNDIYTATFEQTDPEMQQQHQVSQASNNEQESQNLQTEASRRFFLQVSSKPYSYKDSNGNLNYTDQDIQDNLALSEAEVTQELPELEEESVSQAQNNADQDNEPVETNEVLKSLRNDSQDIVYSRRKMKRKQFETVEISKGEEHRSSMPSPKKRLIRGTDFMREEEKESVTNKDDTKDQEQEVVTQDNNTKDSDENERTYNFPTELRNEDTQYLSRNDIQFENAIWSQYTLNYQFYPGILLPKEISKDRCWVLFYTGKEESKREDVYYLDIRIGDTVNWNGNKYVVTGLNCESHDPNIIRCVRGYDTVYMRKKTVSGGLGKRTFIKPLSVITIDLDEWAKRPKIILEDGISTKGKAHKDLEHPIRGRKSIFINSPRKTTRRATNEESDIEAIIKEPTITPIKKPTGTSLDVELPLIPVSLKSKNSGTKIFDKCLFVLSNIYDNKAELCHLIESNGGKVIELGFASLFDNPTVASTMPLGEDENIILRESQMHLEWNPNSPFKDYKFACLLAKRHLRSLKYLETLALGWPILHWKFIHKCLKNNKLLLNSIYEFLLPAGESFRLGLDRIMKTGIIKSYNIHSFYSKLLEGSTLQNQVSHLKNKMSGYIVLFYGYSQLDDFLKFLFECLGINKFYESDMDVMSEDYSKPLLIILEKLFDVCMLENYKILVYMSDDTGKISSSLLDEARKDISEKFGGSPVTFHVEGKEWLIQTIVNESTGFEDEDY</sequence>
<feature type="compositionally biased region" description="Basic and acidic residues" evidence="5">
    <location>
        <begin position="677"/>
        <end position="697"/>
    </location>
</feature>
<comment type="subcellular location">
    <subcellularLocation>
        <location evidence="1">Nucleus</location>
    </subcellularLocation>
</comment>
<evidence type="ECO:0000256" key="1">
    <source>
        <dbReference type="ARBA" id="ARBA00004123"/>
    </source>
</evidence>
<feature type="region of interest" description="Disordered" evidence="5">
    <location>
        <begin position="344"/>
        <end position="382"/>
    </location>
</feature>
<gene>
    <name evidence="7" type="primary">NDAI0C04870</name>
    <name evidence="7" type="ordered locus">NDAI_0C04870</name>
</gene>
<evidence type="ECO:0000313" key="7">
    <source>
        <dbReference type="EMBL" id="CCD24146.1"/>
    </source>
</evidence>
<evidence type="ECO:0000256" key="2">
    <source>
        <dbReference type="ARBA" id="ARBA00022763"/>
    </source>
</evidence>
<dbReference type="Proteomes" id="UP000000689">
    <property type="component" value="Chromosome 3"/>
</dbReference>
<dbReference type="PANTHER" id="PTHR15321">
    <property type="entry name" value="TUMOR SUPPRESSOR P53-BINDING PROTEIN 1"/>
    <property type="match status" value="1"/>
</dbReference>
<dbReference type="AlphaFoldDB" id="G0W8N5"/>
<dbReference type="GO" id="GO:0000785">
    <property type="term" value="C:chromatin"/>
    <property type="evidence" value="ECO:0007669"/>
    <property type="project" value="EnsemblFungi"/>
</dbReference>